<name>A0A4R6RGY1_9HYPH</name>
<reference evidence="1 2" key="1">
    <citation type="submission" date="2019-03" db="EMBL/GenBank/DDBJ databases">
        <title>Genomic Encyclopedia of Type Strains, Phase IV (KMG-IV): sequencing the most valuable type-strain genomes for metagenomic binning, comparative biology and taxonomic classification.</title>
        <authorList>
            <person name="Goeker M."/>
        </authorList>
    </citation>
    <scope>NUCLEOTIDE SEQUENCE [LARGE SCALE GENOMIC DNA]</scope>
    <source>
        <strain evidence="1 2">DSM 102969</strain>
    </source>
</reference>
<dbReference type="EMBL" id="SNXY01000007">
    <property type="protein sequence ID" value="TDP85590.1"/>
    <property type="molecule type" value="Genomic_DNA"/>
</dbReference>
<accession>A0A4R6RGY1</accession>
<evidence type="ECO:0000313" key="1">
    <source>
        <dbReference type="EMBL" id="TDP85590.1"/>
    </source>
</evidence>
<sequence length="251" mass="26675">MLATSSPMQSRDVAPPLAGTSAAETVAELAEAWQAQIAAEATLDALDVHVIGRNAANAAEAEWAGEMNRIERAILSAPIASPADGVAVLDVLARRLDDLDSAEAGALANLRRFLAGTPPMAGHHGKSARVRAALAELRAAVTDAEPALTRWHVEGTAAIPLGAEDNETGRSFVVIASTPKAPAPAFEGAGVYEVELVRPDGRRIRPILFVESSPRKPGFLRMKHYWGGKPHGHWKRFPAADVRIVRRVSEA</sequence>
<proteinExistence type="predicted"/>
<comment type="caution">
    <text evidence="1">The sequence shown here is derived from an EMBL/GenBank/DDBJ whole genome shotgun (WGS) entry which is preliminary data.</text>
</comment>
<gene>
    <name evidence="1" type="ORF">EDD54_2445</name>
</gene>
<dbReference type="AlphaFoldDB" id="A0A4R6RGY1"/>
<organism evidence="1 2">
    <name type="scientific">Oharaeibacter diazotrophicus</name>
    <dbReference type="NCBI Taxonomy" id="1920512"/>
    <lineage>
        <taxon>Bacteria</taxon>
        <taxon>Pseudomonadati</taxon>
        <taxon>Pseudomonadota</taxon>
        <taxon>Alphaproteobacteria</taxon>
        <taxon>Hyphomicrobiales</taxon>
        <taxon>Pleomorphomonadaceae</taxon>
        <taxon>Oharaeibacter</taxon>
    </lineage>
</organism>
<protein>
    <submittedName>
        <fullName evidence="1">Uncharacterized protein</fullName>
    </submittedName>
</protein>
<dbReference type="RefSeq" id="WP_126541424.1">
    <property type="nucleotide sequence ID" value="NZ_BSPM01000004.1"/>
</dbReference>
<keyword evidence="2" id="KW-1185">Reference proteome</keyword>
<evidence type="ECO:0000313" key="2">
    <source>
        <dbReference type="Proteomes" id="UP000294547"/>
    </source>
</evidence>
<dbReference type="Proteomes" id="UP000294547">
    <property type="component" value="Unassembled WGS sequence"/>
</dbReference>